<proteinExistence type="predicted"/>
<gene>
    <name evidence="3" type="ordered locus">P9303_06931</name>
</gene>
<keyword evidence="2" id="KW-1133">Transmembrane helix</keyword>
<sequence length="94" mass="9807">MDAPKRDLEKFQQEIDEAQARVRRVSEGGSSVIKKPANLDVVLVVACGLGVIAAGVHFVGQMTAQHRFALMTGMGGAGIGLVAGFAIGANRKES</sequence>
<keyword evidence="2" id="KW-0472">Membrane</keyword>
<feature type="coiled-coil region" evidence="1">
    <location>
        <begin position="1"/>
        <end position="28"/>
    </location>
</feature>
<keyword evidence="2" id="KW-0812">Transmembrane</keyword>
<feature type="transmembrane region" description="Helical" evidence="2">
    <location>
        <begin position="41"/>
        <end position="62"/>
    </location>
</feature>
<dbReference type="HOGENOM" id="CLU_2383792_0_0_3"/>
<organism evidence="3 4">
    <name type="scientific">Prochlorococcus marinus (strain MIT 9303)</name>
    <dbReference type="NCBI Taxonomy" id="59922"/>
    <lineage>
        <taxon>Bacteria</taxon>
        <taxon>Bacillati</taxon>
        <taxon>Cyanobacteriota</taxon>
        <taxon>Cyanophyceae</taxon>
        <taxon>Synechococcales</taxon>
        <taxon>Prochlorococcaceae</taxon>
        <taxon>Prochlorococcus</taxon>
    </lineage>
</organism>
<dbReference type="Proteomes" id="UP000002274">
    <property type="component" value="Chromosome"/>
</dbReference>
<dbReference type="EMBL" id="CP000554">
    <property type="protein sequence ID" value="ABM77444.1"/>
    <property type="molecule type" value="Genomic_DNA"/>
</dbReference>
<evidence type="ECO:0000313" key="3">
    <source>
        <dbReference type="EMBL" id="ABM77444.1"/>
    </source>
</evidence>
<feature type="transmembrane region" description="Helical" evidence="2">
    <location>
        <begin position="68"/>
        <end position="89"/>
    </location>
</feature>
<accession>A2C7I4</accession>
<dbReference type="RefSeq" id="WP_011825359.1">
    <property type="nucleotide sequence ID" value="NC_008820.1"/>
</dbReference>
<keyword evidence="1" id="KW-0175">Coiled coil</keyword>
<protein>
    <submittedName>
        <fullName evidence="3">Uncharacterized protein</fullName>
    </submittedName>
</protein>
<dbReference type="STRING" id="59922.P9303_06931"/>
<evidence type="ECO:0000256" key="2">
    <source>
        <dbReference type="SAM" id="Phobius"/>
    </source>
</evidence>
<evidence type="ECO:0000313" key="4">
    <source>
        <dbReference type="Proteomes" id="UP000002274"/>
    </source>
</evidence>
<name>A2C7I4_PROM3</name>
<dbReference type="AlphaFoldDB" id="A2C7I4"/>
<reference evidence="3 4" key="1">
    <citation type="journal article" date="2007" name="PLoS Genet.">
        <title>Patterns and implications of gene gain and loss in the evolution of Prochlorococcus.</title>
        <authorList>
            <person name="Kettler G.C."/>
            <person name="Martiny A.C."/>
            <person name="Huang K."/>
            <person name="Zucker J."/>
            <person name="Coleman M.L."/>
            <person name="Rodrigue S."/>
            <person name="Chen F."/>
            <person name="Lapidus A."/>
            <person name="Ferriera S."/>
            <person name="Johnson J."/>
            <person name="Steglich C."/>
            <person name="Church G.M."/>
            <person name="Richardson P."/>
            <person name="Chisholm S.W."/>
        </authorList>
    </citation>
    <scope>NUCLEOTIDE SEQUENCE [LARGE SCALE GENOMIC DNA]</scope>
    <source>
        <strain evidence="3 4">MIT 9303</strain>
    </source>
</reference>
<evidence type="ECO:0000256" key="1">
    <source>
        <dbReference type="SAM" id="Coils"/>
    </source>
</evidence>
<dbReference type="BioCyc" id="PMAR59922:G1G80-638-MONOMER"/>
<dbReference type="KEGG" id="pmf:P9303_06931"/>